<feature type="transmembrane region" description="Helical" evidence="7">
    <location>
        <begin position="132"/>
        <end position="150"/>
    </location>
</feature>
<feature type="transmembrane region" description="Helical" evidence="7">
    <location>
        <begin position="246"/>
        <end position="265"/>
    </location>
</feature>
<feature type="transmembrane region" description="Helical" evidence="7">
    <location>
        <begin position="162"/>
        <end position="187"/>
    </location>
</feature>
<proteinExistence type="predicted"/>
<dbReference type="Proteomes" id="UP000234253">
    <property type="component" value="Unassembled WGS sequence"/>
</dbReference>
<dbReference type="PIRSF" id="PIRSF006060">
    <property type="entry name" value="AA_transporter"/>
    <property type="match status" value="1"/>
</dbReference>
<evidence type="ECO:0000256" key="7">
    <source>
        <dbReference type="SAM" id="Phobius"/>
    </source>
</evidence>
<feature type="transmembrane region" description="Helical" evidence="7">
    <location>
        <begin position="292"/>
        <end position="313"/>
    </location>
</feature>
<feature type="transmembrane region" description="Helical" evidence="7">
    <location>
        <begin position="51"/>
        <end position="67"/>
    </location>
</feature>
<dbReference type="NCBIfam" id="NF008094">
    <property type="entry name" value="PRK10836.1"/>
    <property type="match status" value="1"/>
</dbReference>
<dbReference type="InterPro" id="IPR004840">
    <property type="entry name" value="Amino_acid_permease_CS"/>
</dbReference>
<feature type="transmembrane region" description="Helical" evidence="7">
    <location>
        <begin position="448"/>
        <end position="468"/>
    </location>
</feature>
<dbReference type="Pfam" id="PF00324">
    <property type="entry name" value="AA_permease"/>
    <property type="match status" value="1"/>
</dbReference>
<evidence type="ECO:0000256" key="6">
    <source>
        <dbReference type="ARBA" id="ARBA00023136"/>
    </source>
</evidence>
<feature type="transmembrane region" description="Helical" evidence="7">
    <location>
        <begin position="103"/>
        <end position="126"/>
    </location>
</feature>
<dbReference type="GO" id="GO:0016020">
    <property type="term" value="C:membrane"/>
    <property type="evidence" value="ECO:0007669"/>
    <property type="project" value="UniProtKB-SubCell"/>
</dbReference>
<dbReference type="RefSeq" id="WP_101626838.1">
    <property type="nucleotide sequence ID" value="NZ_NJPO01000074.1"/>
</dbReference>
<dbReference type="AlphaFoldDB" id="A0A2N4XX21"/>
<dbReference type="InterPro" id="IPR004841">
    <property type="entry name" value="AA-permease/SLC12A_dom"/>
</dbReference>
<keyword evidence="4" id="KW-0029">Amino-acid transport</keyword>
<dbReference type="PROSITE" id="PS00218">
    <property type="entry name" value="AMINO_ACID_PERMEASE_1"/>
    <property type="match status" value="1"/>
</dbReference>
<evidence type="ECO:0000256" key="1">
    <source>
        <dbReference type="ARBA" id="ARBA00004141"/>
    </source>
</evidence>
<feature type="transmembrane region" description="Helical" evidence="7">
    <location>
        <begin position="372"/>
        <end position="395"/>
    </location>
</feature>
<name>A0A2N4XX21_9GAMM</name>
<sequence>MLDKTPQPQKINGLRRELKTRPLTMIAIGGSIGTGLFVASGASISQAGPGGALLSYILIGIMVYFVMTSLGELAAYMPVSGSFATYGRLYVEEGFGFALGWNYWYNWAVTIAVDLVAAQIVMGYWFTTTPGWIWSLFFLGVIFLLNVISVKGFGEAEYCFSLVKVATVLVFITVGMLMIIGILHGGAQACWYNWQIGDAPFAGGFAAIIDVAMIVGFSFQGTELIGIAAGESADPKTNIPRAMRQVFWRILLFYVLSILIISLLVPYTSPALLHNNINNITVSPFTLVFSKAGQLSAAAIMNSVILTTVLSAGNSGMYASTRMLYTLALEGQAPKIFARLSKGGVPRNALYMTTIVAALCFLSSIYSNQKVYLWLLNTSGTTGFIAWLGIAISHYRFRRGFNKQGCSLGKLPYRAGWFPLGPVFAFILCLVIILGQHYQMFLAESIDWNGVVVSYIGIPLFFLIWFSYKCYRGSSIVRYEDMIFPKELTSTL</sequence>
<feature type="domain" description="Amino acid permease/ SLC12A" evidence="8">
    <location>
        <begin position="23"/>
        <end position="472"/>
    </location>
</feature>
<dbReference type="GO" id="GO:0015171">
    <property type="term" value="F:amino acid transmembrane transporter activity"/>
    <property type="evidence" value="ECO:0007669"/>
    <property type="project" value="TreeGrafter"/>
</dbReference>
<keyword evidence="6 7" id="KW-0472">Membrane</keyword>
<dbReference type="OrthoDB" id="5297508at2"/>
<feature type="transmembrane region" description="Helical" evidence="7">
    <location>
        <begin position="199"/>
        <end position="219"/>
    </location>
</feature>
<evidence type="ECO:0000313" key="10">
    <source>
        <dbReference type="Proteomes" id="UP000234253"/>
    </source>
</evidence>
<keyword evidence="5 7" id="KW-1133">Transmembrane helix</keyword>
<evidence type="ECO:0000259" key="8">
    <source>
        <dbReference type="Pfam" id="PF00324"/>
    </source>
</evidence>
<protein>
    <submittedName>
        <fullName evidence="9">Lysine transporter</fullName>
    </submittedName>
</protein>
<feature type="transmembrane region" description="Helical" evidence="7">
    <location>
        <begin position="20"/>
        <end position="39"/>
    </location>
</feature>
<keyword evidence="3 7" id="KW-0812">Transmembrane</keyword>
<dbReference type="InterPro" id="IPR050524">
    <property type="entry name" value="APC_YAT"/>
</dbReference>
<gene>
    <name evidence="9" type="ORF">CEX73_01485</name>
</gene>
<evidence type="ECO:0000256" key="5">
    <source>
        <dbReference type="ARBA" id="ARBA00022989"/>
    </source>
</evidence>
<organism evidence="9 10">
    <name type="scientific">Candidatus Palibaumannia cicadellinicola</name>
    <dbReference type="NCBI Taxonomy" id="186490"/>
    <lineage>
        <taxon>Bacteria</taxon>
        <taxon>Pseudomonadati</taxon>
        <taxon>Pseudomonadota</taxon>
        <taxon>Gammaproteobacteria</taxon>
        <taxon>Candidatus Palibaumannia</taxon>
    </lineage>
</organism>
<reference evidence="9 10" key="1">
    <citation type="submission" date="2017-06" db="EMBL/GenBank/DDBJ databases">
        <title>Metabolic interaction between xylem feeders and their symbionts.</title>
        <authorList>
            <person name="Chouaia B."/>
        </authorList>
    </citation>
    <scope>NUCLEOTIDE SEQUENCE [LARGE SCALE GENOMIC DNA]</scope>
    <source>
        <strain evidence="9 10">Gra</strain>
    </source>
</reference>
<comment type="caution">
    <text evidence="9">The sequence shown here is derived from an EMBL/GenBank/DDBJ whole genome shotgun (WGS) entry which is preliminary data.</text>
</comment>
<evidence type="ECO:0000256" key="3">
    <source>
        <dbReference type="ARBA" id="ARBA00022692"/>
    </source>
</evidence>
<feature type="transmembrane region" description="Helical" evidence="7">
    <location>
        <begin position="416"/>
        <end position="436"/>
    </location>
</feature>
<accession>A0A2N4XX21</accession>
<comment type="subcellular location">
    <subcellularLocation>
        <location evidence="1">Membrane</location>
        <topology evidence="1">Multi-pass membrane protein</topology>
    </subcellularLocation>
</comment>
<keyword evidence="2" id="KW-0813">Transport</keyword>
<evidence type="ECO:0000313" key="9">
    <source>
        <dbReference type="EMBL" id="PLK58811.1"/>
    </source>
</evidence>
<dbReference type="PANTHER" id="PTHR43341">
    <property type="entry name" value="AMINO ACID PERMEASE"/>
    <property type="match status" value="1"/>
</dbReference>
<feature type="transmembrane region" description="Helical" evidence="7">
    <location>
        <begin position="349"/>
        <end position="366"/>
    </location>
</feature>
<dbReference type="PANTHER" id="PTHR43341:SF1">
    <property type="entry name" value="GENERAL AMINO-ACID PERMEASE GAP1"/>
    <property type="match status" value="1"/>
</dbReference>
<dbReference type="Gene3D" id="1.20.1740.10">
    <property type="entry name" value="Amino acid/polyamine transporter I"/>
    <property type="match status" value="1"/>
</dbReference>
<dbReference type="FunFam" id="1.20.1740.10:FF:000001">
    <property type="entry name" value="Amino acid permease"/>
    <property type="match status" value="1"/>
</dbReference>
<dbReference type="EMBL" id="NJPO01000074">
    <property type="protein sequence ID" value="PLK58811.1"/>
    <property type="molecule type" value="Genomic_DNA"/>
</dbReference>
<evidence type="ECO:0000256" key="4">
    <source>
        <dbReference type="ARBA" id="ARBA00022970"/>
    </source>
</evidence>
<evidence type="ECO:0000256" key="2">
    <source>
        <dbReference type="ARBA" id="ARBA00022448"/>
    </source>
</evidence>